<name>A0A1I7XI53_HETBA</name>
<sequence length="217" mass="24984">MSMSTFTATRLNSCLSGCDFILKWKGKGERDRRTESDLRSDLQSLWNANISPTTPFSSSLLRGLEVLLVLEAKTVYENKMDGAKDLDWFTCNNPVTIMNHLEQQLPINEVVSFLYFLCSFVIIFHKSLQVMVFKINTKQLITLFNTSHYCLFFMLNVNKPLQVLWRLLTRCCDVSIELIDVTSSYMPSVRFGTSPKVLTWLKHSAHPPQPLFYVPDN</sequence>
<dbReference type="WBParaSite" id="Hba_17378">
    <property type="protein sequence ID" value="Hba_17378"/>
    <property type="gene ID" value="Hba_17378"/>
</dbReference>
<reference evidence="2" key="1">
    <citation type="submission" date="2016-11" db="UniProtKB">
        <authorList>
            <consortium name="WormBaseParasite"/>
        </authorList>
    </citation>
    <scope>IDENTIFICATION</scope>
</reference>
<accession>A0A1I7XI53</accession>
<evidence type="ECO:0000313" key="1">
    <source>
        <dbReference type="Proteomes" id="UP000095283"/>
    </source>
</evidence>
<proteinExistence type="predicted"/>
<protein>
    <submittedName>
        <fullName evidence="2">Mediator of RNA polymerase II transcription subunit 13</fullName>
    </submittedName>
</protein>
<keyword evidence="1" id="KW-1185">Reference proteome</keyword>
<evidence type="ECO:0000313" key="2">
    <source>
        <dbReference type="WBParaSite" id="Hba_17378"/>
    </source>
</evidence>
<dbReference type="AlphaFoldDB" id="A0A1I7XI53"/>
<organism evidence="1 2">
    <name type="scientific">Heterorhabditis bacteriophora</name>
    <name type="common">Entomopathogenic nematode worm</name>
    <dbReference type="NCBI Taxonomy" id="37862"/>
    <lineage>
        <taxon>Eukaryota</taxon>
        <taxon>Metazoa</taxon>
        <taxon>Ecdysozoa</taxon>
        <taxon>Nematoda</taxon>
        <taxon>Chromadorea</taxon>
        <taxon>Rhabditida</taxon>
        <taxon>Rhabditina</taxon>
        <taxon>Rhabditomorpha</taxon>
        <taxon>Strongyloidea</taxon>
        <taxon>Heterorhabditidae</taxon>
        <taxon>Heterorhabditis</taxon>
    </lineage>
</organism>
<dbReference type="Proteomes" id="UP000095283">
    <property type="component" value="Unplaced"/>
</dbReference>